<accession>A0AA37TJ79</accession>
<dbReference type="Proteomes" id="UP001157440">
    <property type="component" value="Unassembled WGS sequence"/>
</dbReference>
<feature type="region of interest" description="Disordered" evidence="1">
    <location>
        <begin position="1"/>
        <end position="35"/>
    </location>
</feature>
<evidence type="ECO:0000256" key="1">
    <source>
        <dbReference type="SAM" id="MobiDB-lite"/>
    </source>
</evidence>
<dbReference type="AlphaFoldDB" id="A0AA37TJ79"/>
<evidence type="ECO:0000256" key="2">
    <source>
        <dbReference type="SAM" id="Phobius"/>
    </source>
</evidence>
<evidence type="ECO:0000313" key="4">
    <source>
        <dbReference type="Proteomes" id="UP001157440"/>
    </source>
</evidence>
<reference evidence="4" key="1">
    <citation type="journal article" date="2019" name="Int. J. Syst. Evol. Microbiol.">
        <title>The Global Catalogue of Microorganisms (GCM) 10K type strain sequencing project: providing services to taxonomists for standard genome sequencing and annotation.</title>
        <authorList>
            <consortium name="The Broad Institute Genomics Platform"/>
            <consortium name="The Broad Institute Genome Sequencing Center for Infectious Disease"/>
            <person name="Wu L."/>
            <person name="Ma J."/>
        </authorList>
    </citation>
    <scope>NUCLEOTIDE SEQUENCE [LARGE SCALE GENOMIC DNA]</scope>
    <source>
        <strain evidence="4">NBRC 103632</strain>
    </source>
</reference>
<feature type="transmembrane region" description="Helical" evidence="2">
    <location>
        <begin position="81"/>
        <end position="99"/>
    </location>
</feature>
<name>A0AA37TJ79_9HYPH</name>
<proteinExistence type="predicted"/>
<gene>
    <name evidence="3" type="ORF">GCM10007890_51170</name>
</gene>
<keyword evidence="2" id="KW-1133">Transmembrane helix</keyword>
<keyword evidence="2" id="KW-0812">Transmembrane</keyword>
<comment type="caution">
    <text evidence="3">The sequence shown here is derived from an EMBL/GenBank/DDBJ whole genome shotgun (WGS) entry which is preliminary data.</text>
</comment>
<dbReference type="EMBL" id="BSPL01000024">
    <property type="protein sequence ID" value="GLS73102.1"/>
    <property type="molecule type" value="Genomic_DNA"/>
</dbReference>
<organism evidence="3 4">
    <name type="scientific">Methylobacterium tardum</name>
    <dbReference type="NCBI Taxonomy" id="374432"/>
    <lineage>
        <taxon>Bacteria</taxon>
        <taxon>Pseudomonadati</taxon>
        <taxon>Pseudomonadota</taxon>
        <taxon>Alphaproteobacteria</taxon>
        <taxon>Hyphomicrobiales</taxon>
        <taxon>Methylobacteriaceae</taxon>
        <taxon>Methylobacterium</taxon>
    </lineage>
</organism>
<evidence type="ECO:0000313" key="3">
    <source>
        <dbReference type="EMBL" id="GLS73102.1"/>
    </source>
</evidence>
<sequence length="123" mass="13761">MTDRRPPAHRAARPASSPGAEFPEDEAGPGIDLGGRARAIRFPPFWQAWFARQTEPRLAALDEMVDAHVERRALRRYLRQLKHATVLAFLGAAAAVHWFSDQIAWIVARIPALRSLWMLVVGG</sequence>
<protein>
    <submittedName>
        <fullName evidence="3">Uncharacterized protein</fullName>
    </submittedName>
</protein>
<dbReference type="RefSeq" id="WP_238196240.1">
    <property type="nucleotide sequence ID" value="NZ_BPQZ01000009.1"/>
</dbReference>
<keyword evidence="4" id="KW-1185">Reference proteome</keyword>
<keyword evidence="2" id="KW-0472">Membrane</keyword>